<dbReference type="Pfam" id="PF08495">
    <property type="entry name" value="FIST"/>
    <property type="match status" value="1"/>
</dbReference>
<proteinExistence type="predicted"/>
<dbReference type="RefSeq" id="WP_264790683.1">
    <property type="nucleotide sequence ID" value="NZ_AP026867.1"/>
</dbReference>
<dbReference type="PANTHER" id="PTHR40252">
    <property type="entry name" value="BLR0328 PROTEIN"/>
    <property type="match status" value="1"/>
</dbReference>
<dbReference type="Proteomes" id="UP001060919">
    <property type="component" value="Chromosome"/>
</dbReference>
<dbReference type="Pfam" id="PF10442">
    <property type="entry name" value="FIST_C"/>
    <property type="match status" value="1"/>
</dbReference>
<dbReference type="SMART" id="SM00897">
    <property type="entry name" value="FIST"/>
    <property type="match status" value="1"/>
</dbReference>
<keyword evidence="4" id="KW-1185">Reference proteome</keyword>
<evidence type="ECO:0000259" key="2">
    <source>
        <dbReference type="SMART" id="SM01204"/>
    </source>
</evidence>
<organism evidence="3 4">
    <name type="scientific">Aureispira anguillae</name>
    <dbReference type="NCBI Taxonomy" id="2864201"/>
    <lineage>
        <taxon>Bacteria</taxon>
        <taxon>Pseudomonadati</taxon>
        <taxon>Bacteroidota</taxon>
        <taxon>Saprospiria</taxon>
        <taxon>Saprospirales</taxon>
        <taxon>Saprospiraceae</taxon>
        <taxon>Aureispira</taxon>
    </lineage>
</organism>
<protein>
    <submittedName>
        <fullName evidence="3">FIST C-terminal domain-containing protein</fullName>
    </submittedName>
</protein>
<evidence type="ECO:0000259" key="1">
    <source>
        <dbReference type="SMART" id="SM00897"/>
    </source>
</evidence>
<dbReference type="KEGG" id="aup:AsAng_0063230"/>
<dbReference type="SMART" id="SM01204">
    <property type="entry name" value="FIST_C"/>
    <property type="match status" value="1"/>
</dbReference>
<evidence type="ECO:0000313" key="4">
    <source>
        <dbReference type="Proteomes" id="UP001060919"/>
    </source>
</evidence>
<dbReference type="AlphaFoldDB" id="A0A915YLQ6"/>
<accession>A0A915YLQ6</accession>
<name>A0A915YLQ6_9BACT</name>
<feature type="domain" description="FIST" evidence="1">
    <location>
        <begin position="23"/>
        <end position="210"/>
    </location>
</feature>
<dbReference type="InterPro" id="IPR013702">
    <property type="entry name" value="FIST_domain_N"/>
</dbReference>
<reference evidence="3" key="1">
    <citation type="submission" date="2022-09" db="EMBL/GenBank/DDBJ databases">
        <title>Aureispira anguillicida sp. nov., isolated from Leptocephalus of Japanese eel Anguilla japonica.</title>
        <authorList>
            <person name="Yuasa K."/>
            <person name="Mekata T."/>
            <person name="Ikunari K."/>
        </authorList>
    </citation>
    <scope>NUCLEOTIDE SEQUENCE</scope>
    <source>
        <strain evidence="3">EL160426</strain>
    </source>
</reference>
<dbReference type="InterPro" id="IPR019494">
    <property type="entry name" value="FIST_C"/>
</dbReference>
<sequence>MYLPNPTIQSILAAITTLELDSNEVVIFLFGEQTVINYTGLIDELNKKEIAFFGAFFPGIIYNDQNFDKGVVLVRYRLGKPIEIIQDLSTLSEQTLFSEDKILDYQEEEQESTIFVLVDGLSPYIADFLADLYNSLGNSVNYIGGGGGSLSLEQKPCLITSEGMLKDAGIICCIDAPVSLGVQHGWKELEGPIIATKTYKNIIYELNWKNAFEVYKSIVDKDSSQSIEADNFFGIAKGYPFGIRMEGQEDIVRDPIAVGEDGELICVGEIESHSVLNILKGQADNLIKSAQIAASESILGARNKPNQIFTVDCISRVLFLEDKFEEELKSITNIIQENTPDLVLTGILSLGEISSDGEGPLYFFNKTIVIGTFN</sequence>
<evidence type="ECO:0000313" key="3">
    <source>
        <dbReference type="EMBL" id="BDS15539.1"/>
    </source>
</evidence>
<feature type="domain" description="FIST C-domain" evidence="2">
    <location>
        <begin position="211"/>
        <end position="356"/>
    </location>
</feature>
<dbReference type="PANTHER" id="PTHR40252:SF2">
    <property type="entry name" value="BLR0328 PROTEIN"/>
    <property type="match status" value="1"/>
</dbReference>
<dbReference type="EMBL" id="AP026867">
    <property type="protein sequence ID" value="BDS15539.1"/>
    <property type="molecule type" value="Genomic_DNA"/>
</dbReference>
<gene>
    <name evidence="3" type="ORF">AsAng_0063230</name>
</gene>